<dbReference type="EMBL" id="MBDS01000015">
    <property type="protein sequence ID" value="OPB88515.1"/>
    <property type="molecule type" value="Genomic_DNA"/>
</dbReference>
<accession>A0ABX3N9D2</accession>
<proteinExistence type="predicted"/>
<reference evidence="1 2" key="1">
    <citation type="submission" date="2016-07" db="EMBL/GenBank/DDBJ databases">
        <title>Revisiting the Taxonomy of the Elizabethkingia Genus based on Whole-Genome Sequencing, Optical Mapping, and MALDI-TOF.</title>
        <authorList>
            <person name="Nicholson A.C."/>
        </authorList>
    </citation>
    <scope>NUCLEOTIDE SEQUENCE [LARGE SCALE GENOMIC DNA]</scope>
    <source>
        <strain evidence="1 2">C1558</strain>
    </source>
</reference>
<organism evidence="1 2">
    <name type="scientific">Elizabethkingia ursingii</name>
    <dbReference type="NCBI Taxonomy" id="1756150"/>
    <lineage>
        <taxon>Bacteria</taxon>
        <taxon>Pseudomonadati</taxon>
        <taxon>Bacteroidota</taxon>
        <taxon>Flavobacteriia</taxon>
        <taxon>Flavobacteriales</taxon>
        <taxon>Weeksellaceae</taxon>
        <taxon>Elizabethkingia</taxon>
    </lineage>
</organism>
<gene>
    <name evidence="1" type="ORF">BB021_08185</name>
</gene>
<name>A0ABX3N9D2_9FLAO</name>
<evidence type="ECO:0000313" key="1">
    <source>
        <dbReference type="EMBL" id="OPB88515.1"/>
    </source>
</evidence>
<keyword evidence="2" id="KW-1185">Reference proteome</keyword>
<comment type="caution">
    <text evidence="1">The sequence shown here is derived from an EMBL/GenBank/DDBJ whole genome shotgun (WGS) entry which is preliminary data.</text>
</comment>
<evidence type="ECO:0008006" key="3">
    <source>
        <dbReference type="Google" id="ProtNLM"/>
    </source>
</evidence>
<dbReference type="RefSeq" id="WP_078778787.1">
    <property type="nucleotide sequence ID" value="NZ_MBDS01000015.1"/>
</dbReference>
<evidence type="ECO:0000313" key="2">
    <source>
        <dbReference type="Proteomes" id="UP000190016"/>
    </source>
</evidence>
<protein>
    <recommendedName>
        <fullName evidence="3">HNH endonuclease</fullName>
    </recommendedName>
</protein>
<sequence length="259" mass="30424">MTDKKNICYMCDKEAVSMEHVPPICLFPEMKDTKGINFRKNLIKVPSCDIHNSNKSDDDEFLLLSLTGLITNNNVGQYHFYTKVNRAIRRKNKDFINKHILRNHKYGVIKINGEEKFISMGQPDLDRLTNCFEHIANGLYYYKFGKRFIGEIHMIKGFVNYNDSNRQMLKKFLKRRFELETVLNEEFQGENPQVFYYQFHKPDEYGLIAVKMVFYGTAEVYVCFKPKDTEEPFNLGMKLIEGGIKTTITLGDEEFPFNQ</sequence>
<dbReference type="Proteomes" id="UP000190016">
    <property type="component" value="Unassembled WGS sequence"/>
</dbReference>